<protein>
    <recommendedName>
        <fullName evidence="8 10">NH(3)-dependent NAD(+) synthetase</fullName>
        <ecNumber evidence="8 10">6.3.1.5</ecNumber>
    </recommendedName>
</protein>
<keyword evidence="4 8" id="KW-0547">Nucleotide-binding</keyword>
<dbReference type="GO" id="GO:0003952">
    <property type="term" value="F:NAD+ synthase (glutamine-hydrolyzing) activity"/>
    <property type="evidence" value="ECO:0007669"/>
    <property type="project" value="InterPro"/>
</dbReference>
<dbReference type="NCBIfam" id="TIGR00552">
    <property type="entry name" value="nadE"/>
    <property type="match status" value="1"/>
</dbReference>
<evidence type="ECO:0000313" key="13">
    <source>
        <dbReference type="Proteomes" id="UP000270021"/>
    </source>
</evidence>
<evidence type="ECO:0000259" key="11">
    <source>
        <dbReference type="Pfam" id="PF02540"/>
    </source>
</evidence>
<dbReference type="CDD" id="cd00553">
    <property type="entry name" value="NAD_synthase"/>
    <property type="match status" value="1"/>
</dbReference>
<comment type="subunit">
    <text evidence="8">Homodimer.</text>
</comment>
<evidence type="ECO:0000256" key="4">
    <source>
        <dbReference type="ARBA" id="ARBA00022741"/>
    </source>
</evidence>
<comment type="catalytic activity">
    <reaction evidence="8 10">
        <text>deamido-NAD(+) + NH4(+) + ATP = AMP + diphosphate + NAD(+) + H(+)</text>
        <dbReference type="Rhea" id="RHEA:21188"/>
        <dbReference type="ChEBI" id="CHEBI:15378"/>
        <dbReference type="ChEBI" id="CHEBI:28938"/>
        <dbReference type="ChEBI" id="CHEBI:30616"/>
        <dbReference type="ChEBI" id="CHEBI:33019"/>
        <dbReference type="ChEBI" id="CHEBI:57540"/>
        <dbReference type="ChEBI" id="CHEBI:58437"/>
        <dbReference type="ChEBI" id="CHEBI:456215"/>
        <dbReference type="EC" id="6.3.1.5"/>
    </reaction>
</comment>
<name>A0A3S8ZA51_9ACTO</name>
<keyword evidence="6 8" id="KW-0460">Magnesium</keyword>
<dbReference type="NCBIfam" id="NF001979">
    <property type="entry name" value="PRK00768.1"/>
    <property type="match status" value="1"/>
</dbReference>
<feature type="binding site" description="in other chain" evidence="8">
    <location>
        <position position="172"/>
    </location>
    <ligand>
        <name>deamido-NAD(+)</name>
        <dbReference type="ChEBI" id="CHEBI:58437"/>
        <note>ligand shared between two neighboring subunits</note>
    </ligand>
</feature>
<dbReference type="AlphaFoldDB" id="A0A3S8ZA51"/>
<dbReference type="Gene3D" id="3.40.50.620">
    <property type="entry name" value="HUPs"/>
    <property type="match status" value="1"/>
</dbReference>
<evidence type="ECO:0000256" key="1">
    <source>
        <dbReference type="ARBA" id="ARBA00005859"/>
    </source>
</evidence>
<evidence type="ECO:0000256" key="10">
    <source>
        <dbReference type="RuleBase" id="RU003812"/>
    </source>
</evidence>
<dbReference type="GO" id="GO:0009435">
    <property type="term" value="P:NAD+ biosynthetic process"/>
    <property type="evidence" value="ECO:0007669"/>
    <property type="project" value="UniProtKB-UniRule"/>
</dbReference>
<feature type="binding site" evidence="8">
    <location>
        <position position="210"/>
    </location>
    <ligand>
        <name>ATP</name>
        <dbReference type="ChEBI" id="CHEBI:30616"/>
    </ligand>
</feature>
<keyword evidence="5 8" id="KW-0067">ATP-binding</keyword>
<dbReference type="GO" id="GO:0004359">
    <property type="term" value="F:glutaminase activity"/>
    <property type="evidence" value="ECO:0007669"/>
    <property type="project" value="InterPro"/>
</dbReference>
<dbReference type="GO" id="GO:0005524">
    <property type="term" value="F:ATP binding"/>
    <property type="evidence" value="ECO:0007669"/>
    <property type="project" value="UniProtKB-UniRule"/>
</dbReference>
<dbReference type="RefSeq" id="WP_126041004.1">
    <property type="nucleotide sequence ID" value="NZ_CP034438.1"/>
</dbReference>
<keyword evidence="13" id="KW-1185">Reference proteome</keyword>
<gene>
    <name evidence="8" type="primary">nadE</name>
    <name evidence="12" type="ORF">EJO69_08520</name>
</gene>
<comment type="function">
    <text evidence="8">Catalyzes the ATP-dependent amidation of deamido-NAD to form NAD. Uses ammonia as a nitrogen source.</text>
</comment>
<evidence type="ECO:0000256" key="8">
    <source>
        <dbReference type="HAMAP-Rule" id="MF_00193"/>
    </source>
</evidence>
<proteinExistence type="inferred from homology"/>
<organism evidence="12 13">
    <name type="scientific">Flaviflexus salsibiostraticola</name>
    <dbReference type="NCBI Taxonomy" id="1282737"/>
    <lineage>
        <taxon>Bacteria</taxon>
        <taxon>Bacillati</taxon>
        <taxon>Actinomycetota</taxon>
        <taxon>Actinomycetes</taxon>
        <taxon>Actinomycetales</taxon>
        <taxon>Actinomycetaceae</taxon>
        <taxon>Flaviflexus</taxon>
    </lineage>
</organism>
<feature type="binding site" evidence="8">
    <location>
        <begin position="46"/>
        <end position="53"/>
    </location>
    <ligand>
        <name>ATP</name>
        <dbReference type="ChEBI" id="CHEBI:30616"/>
    </ligand>
</feature>
<dbReference type="Proteomes" id="UP000270021">
    <property type="component" value="Chromosome"/>
</dbReference>
<feature type="binding site" evidence="8">
    <location>
        <position position="164"/>
    </location>
    <ligand>
        <name>Mg(2+)</name>
        <dbReference type="ChEBI" id="CHEBI:18420"/>
    </ligand>
</feature>
<dbReference type="EC" id="6.3.1.5" evidence="8 10"/>
<feature type="binding site" evidence="8">
    <location>
        <position position="52"/>
    </location>
    <ligand>
        <name>Mg(2+)</name>
        <dbReference type="ChEBI" id="CHEBI:18420"/>
    </ligand>
</feature>
<dbReference type="InterPro" id="IPR003694">
    <property type="entry name" value="NAD_synthase"/>
</dbReference>
<dbReference type="PANTHER" id="PTHR23090:SF7">
    <property type="entry name" value="NH(3)-DEPENDENT NAD(+) SYNTHETASE"/>
    <property type="match status" value="1"/>
</dbReference>
<dbReference type="SUPFAM" id="SSF52402">
    <property type="entry name" value="Adenine nucleotide alpha hydrolases-like"/>
    <property type="match status" value="1"/>
</dbReference>
<feature type="binding site" evidence="8">
    <location>
        <position position="179"/>
    </location>
    <ligand>
        <name>deamido-NAD(+)</name>
        <dbReference type="ChEBI" id="CHEBI:58437"/>
        <note>ligand shared between two neighboring subunits</note>
    </ligand>
</feature>
<dbReference type="UniPathway" id="UPA00253">
    <property type="reaction ID" value="UER00333"/>
</dbReference>
<keyword evidence="3 8" id="KW-0479">Metal-binding</keyword>
<dbReference type="GO" id="GO:0005737">
    <property type="term" value="C:cytoplasm"/>
    <property type="evidence" value="ECO:0007669"/>
    <property type="project" value="InterPro"/>
</dbReference>
<evidence type="ECO:0000256" key="3">
    <source>
        <dbReference type="ARBA" id="ARBA00022723"/>
    </source>
</evidence>
<evidence type="ECO:0000256" key="6">
    <source>
        <dbReference type="ARBA" id="ARBA00022842"/>
    </source>
</evidence>
<reference evidence="12 13" key="1">
    <citation type="submission" date="2018-12" db="EMBL/GenBank/DDBJ databases">
        <title>Complete genome sequence of Flaviflexus salsibiostraticola KCTC 33148.</title>
        <authorList>
            <person name="Bae J.-W."/>
        </authorList>
    </citation>
    <scope>NUCLEOTIDE SEQUENCE [LARGE SCALE GENOMIC DNA]</scope>
    <source>
        <strain evidence="12 13">KCTC 33148</strain>
    </source>
</reference>
<dbReference type="OrthoDB" id="3266517at2"/>
<feature type="binding site" evidence="8">
    <location>
        <position position="188"/>
    </location>
    <ligand>
        <name>ATP</name>
        <dbReference type="ChEBI" id="CHEBI:30616"/>
    </ligand>
</feature>
<dbReference type="EMBL" id="CP034438">
    <property type="protein sequence ID" value="AZN30343.1"/>
    <property type="molecule type" value="Genomic_DNA"/>
</dbReference>
<accession>A0A3S8ZA51</accession>
<dbReference type="HAMAP" id="MF_00193">
    <property type="entry name" value="NadE_ammonia_dep"/>
    <property type="match status" value="1"/>
</dbReference>
<evidence type="ECO:0000313" key="12">
    <source>
        <dbReference type="EMBL" id="AZN30343.1"/>
    </source>
</evidence>
<dbReference type="PANTHER" id="PTHR23090">
    <property type="entry name" value="NH 3 /GLUTAMINE-DEPENDENT NAD + SYNTHETASE"/>
    <property type="match status" value="1"/>
</dbReference>
<feature type="domain" description="NAD/GMP synthase" evidence="11">
    <location>
        <begin position="24"/>
        <end position="264"/>
    </location>
</feature>
<sequence length="273" mass="30357">MRELQAKIIEELGVKATIDPQEEIERRVGFLTDYLIAANAKGYVLGISGGVDSTLGGRLGQLAAERAREQGLSTEFFAVRLPHHVQADEHHAQAALDFVDPDRRMTFNIGPAVDAFEKEHDLATDRRMSDFNKGNAKARLRMMAQYAIAGDLGLLVIGTDHAAESVTGFFTKYGDGGADVLPLAGLTKRQVRLLTKELGGPEELWNKVPTADLLDDDPGRTDEDELGLAYDDIDDYLEGKEVATAAAERIEWYFNRSRHKRRMPADVSDTWWR</sequence>
<feature type="binding site" evidence="8">
    <location>
        <position position="159"/>
    </location>
    <ligand>
        <name>ATP</name>
        <dbReference type="ChEBI" id="CHEBI:30616"/>
    </ligand>
</feature>
<keyword evidence="7 8" id="KW-0520">NAD</keyword>
<keyword evidence="2 8" id="KW-0436">Ligase</keyword>
<dbReference type="Pfam" id="PF02540">
    <property type="entry name" value="NAD_synthase"/>
    <property type="match status" value="1"/>
</dbReference>
<dbReference type="InterPro" id="IPR022926">
    <property type="entry name" value="NH(3)-dep_NAD(+)_synth"/>
</dbReference>
<dbReference type="InterPro" id="IPR022310">
    <property type="entry name" value="NAD/GMP_synthase"/>
</dbReference>
<evidence type="ECO:0000256" key="2">
    <source>
        <dbReference type="ARBA" id="ARBA00022598"/>
    </source>
</evidence>
<dbReference type="InterPro" id="IPR014729">
    <property type="entry name" value="Rossmann-like_a/b/a_fold"/>
</dbReference>
<dbReference type="GO" id="GO:0008795">
    <property type="term" value="F:NAD+ synthase activity"/>
    <property type="evidence" value="ECO:0007669"/>
    <property type="project" value="UniProtKB-UniRule"/>
</dbReference>
<evidence type="ECO:0000256" key="9">
    <source>
        <dbReference type="RuleBase" id="RU003811"/>
    </source>
</evidence>
<dbReference type="KEGG" id="fsl:EJO69_08520"/>
<comment type="pathway">
    <text evidence="8">Cofactor biosynthesis; NAD(+) biosynthesis; NAD(+) from deamido-NAD(+) (ammonia route): step 1/1.</text>
</comment>
<comment type="similarity">
    <text evidence="1 8 9">Belongs to the NAD synthetase family.</text>
</comment>
<evidence type="ECO:0000256" key="5">
    <source>
        <dbReference type="ARBA" id="ARBA00022840"/>
    </source>
</evidence>
<evidence type="ECO:0000256" key="7">
    <source>
        <dbReference type="ARBA" id="ARBA00023027"/>
    </source>
</evidence>
<feature type="binding site" description="in other chain" evidence="8">
    <location>
        <begin position="259"/>
        <end position="260"/>
    </location>
    <ligand>
        <name>deamido-NAD(+)</name>
        <dbReference type="ChEBI" id="CHEBI:58437"/>
        <note>ligand shared between two neighboring subunits</note>
    </ligand>
</feature>
<feature type="binding site" description="in other chain" evidence="8">
    <location>
        <position position="139"/>
    </location>
    <ligand>
        <name>deamido-NAD(+)</name>
        <dbReference type="ChEBI" id="CHEBI:58437"/>
        <note>ligand shared between two neighboring subunits</note>
    </ligand>
</feature>
<dbReference type="GO" id="GO:0046872">
    <property type="term" value="F:metal ion binding"/>
    <property type="evidence" value="ECO:0007669"/>
    <property type="project" value="UniProtKB-KW"/>
</dbReference>